<dbReference type="Proteomes" id="UP000713222">
    <property type="component" value="Unassembled WGS sequence"/>
</dbReference>
<gene>
    <name evidence="1" type="ORF">EBV32_00075</name>
</gene>
<sequence>MAGVIKFEDIGKYTEQQFQKLLRVAVLETDSRLKNESPVDTGRFRASWAIGQNAAPFQGQPEGEYSEAPPNAVNYQLGNEKAGNIYSIHNNLPYAEPLALGHSPKAPSGWVDSVAKNIQTWVVAQAAKIGQES</sequence>
<protein>
    <submittedName>
        <fullName evidence="1">HK97 gp10 family phage protein</fullName>
    </submittedName>
</protein>
<accession>A0A964XPU2</accession>
<organism evidence="1 2">
    <name type="scientific">Candidatus Fonsibacter lacus</name>
    <dbReference type="NCBI Taxonomy" id="2576439"/>
    <lineage>
        <taxon>Bacteria</taxon>
        <taxon>Pseudomonadati</taxon>
        <taxon>Pseudomonadota</taxon>
        <taxon>Alphaproteobacteria</taxon>
        <taxon>Candidatus Pelagibacterales</taxon>
        <taxon>Candidatus Pelagibacterales incertae sedis</taxon>
        <taxon>Candidatus Fonsibacter</taxon>
    </lineage>
</organism>
<comment type="caution">
    <text evidence="1">The sequence shown here is derived from an EMBL/GenBank/DDBJ whole genome shotgun (WGS) entry which is preliminary data.</text>
</comment>
<evidence type="ECO:0000313" key="2">
    <source>
        <dbReference type="Proteomes" id="UP000713222"/>
    </source>
</evidence>
<dbReference type="EMBL" id="RGET01000001">
    <property type="protein sequence ID" value="NBN87483.1"/>
    <property type="molecule type" value="Genomic_DNA"/>
</dbReference>
<dbReference type="AlphaFoldDB" id="A0A964XPU2"/>
<evidence type="ECO:0000313" key="1">
    <source>
        <dbReference type="EMBL" id="NBN87483.1"/>
    </source>
</evidence>
<reference evidence="1" key="1">
    <citation type="submission" date="2018-10" db="EMBL/GenBank/DDBJ databases">
        <title>Iterative Subtractive Binning of Freshwater Chronoseries Metagenomes Recovers Nearly Complete Genomes from over Four Hundred Novel Species.</title>
        <authorList>
            <person name="Rodriguez-R L.M."/>
            <person name="Tsementzi D."/>
            <person name="Luo C."/>
            <person name="Konstantinidis K.T."/>
        </authorList>
    </citation>
    <scope>NUCLEOTIDE SEQUENCE</scope>
    <source>
        <strain evidence="1">WB7_6_001</strain>
    </source>
</reference>
<name>A0A964XPU2_9PROT</name>
<proteinExistence type="predicted"/>